<evidence type="ECO:0000313" key="2">
    <source>
        <dbReference type="Proteomes" id="UP000271098"/>
    </source>
</evidence>
<evidence type="ECO:0000313" key="1">
    <source>
        <dbReference type="EMBL" id="VDK54215.1"/>
    </source>
</evidence>
<dbReference type="Proteomes" id="UP000271098">
    <property type="component" value="Unassembled WGS sequence"/>
</dbReference>
<protein>
    <submittedName>
        <fullName evidence="1">Uncharacterized protein</fullName>
    </submittedName>
</protein>
<accession>A0A3P6RK03</accession>
<dbReference type="EMBL" id="UYRT01014640">
    <property type="protein sequence ID" value="VDK54215.1"/>
    <property type="molecule type" value="Genomic_DNA"/>
</dbReference>
<sequence length="70" mass="8017">MAHHKYQVLEDCLYYKLSQDADVMQGKASAISILPPTLAAAETLDAEILEIVLRQLWMRTLRKMLKMVLV</sequence>
<name>A0A3P6RK03_9BILA</name>
<proteinExistence type="predicted"/>
<dbReference type="OrthoDB" id="5975154at2759"/>
<gene>
    <name evidence="1" type="ORF">GPUH_LOCUS6310</name>
</gene>
<keyword evidence="2" id="KW-1185">Reference proteome</keyword>
<dbReference type="AlphaFoldDB" id="A0A3P6RK03"/>
<organism evidence="1 2">
    <name type="scientific">Gongylonema pulchrum</name>
    <dbReference type="NCBI Taxonomy" id="637853"/>
    <lineage>
        <taxon>Eukaryota</taxon>
        <taxon>Metazoa</taxon>
        <taxon>Ecdysozoa</taxon>
        <taxon>Nematoda</taxon>
        <taxon>Chromadorea</taxon>
        <taxon>Rhabditida</taxon>
        <taxon>Spirurina</taxon>
        <taxon>Spiruromorpha</taxon>
        <taxon>Spiruroidea</taxon>
        <taxon>Gongylonematidae</taxon>
        <taxon>Gongylonema</taxon>
    </lineage>
</organism>
<reference evidence="1 2" key="1">
    <citation type="submission" date="2018-11" db="EMBL/GenBank/DDBJ databases">
        <authorList>
            <consortium name="Pathogen Informatics"/>
        </authorList>
    </citation>
    <scope>NUCLEOTIDE SEQUENCE [LARGE SCALE GENOMIC DNA]</scope>
</reference>